<accession>A0A1Y1IEK1</accession>
<dbReference type="Proteomes" id="UP000054558">
    <property type="component" value="Unassembled WGS sequence"/>
</dbReference>
<gene>
    <name evidence="6" type="ORF">KFL_002950100</name>
</gene>
<evidence type="ECO:0000259" key="5">
    <source>
        <dbReference type="SMART" id="SM00244"/>
    </source>
</evidence>
<dbReference type="GO" id="GO:0005743">
    <property type="term" value="C:mitochondrial inner membrane"/>
    <property type="evidence" value="ECO:0007669"/>
    <property type="project" value="UniProtKB-SubCell"/>
</dbReference>
<dbReference type="InterPro" id="IPR036013">
    <property type="entry name" value="Band_7/SPFH_dom_sf"/>
</dbReference>
<evidence type="ECO:0000256" key="1">
    <source>
        <dbReference type="ARBA" id="ARBA00004140"/>
    </source>
</evidence>
<dbReference type="STRING" id="105231.A0A1Y1IEK1"/>
<keyword evidence="4" id="KW-0999">Mitochondrion inner membrane</keyword>
<feature type="domain" description="Band 7" evidence="5">
    <location>
        <begin position="29"/>
        <end position="190"/>
    </location>
</feature>
<keyword evidence="4" id="KW-0472">Membrane</keyword>
<dbReference type="PANTHER" id="PTHR23222">
    <property type="entry name" value="PROHIBITIN"/>
    <property type="match status" value="1"/>
</dbReference>
<reference evidence="6 7" key="1">
    <citation type="journal article" date="2014" name="Nat. Commun.">
        <title>Klebsormidium flaccidum genome reveals primary factors for plant terrestrial adaptation.</title>
        <authorList>
            <person name="Hori K."/>
            <person name="Maruyama F."/>
            <person name="Fujisawa T."/>
            <person name="Togashi T."/>
            <person name="Yamamoto N."/>
            <person name="Seo M."/>
            <person name="Sato S."/>
            <person name="Yamada T."/>
            <person name="Mori H."/>
            <person name="Tajima N."/>
            <person name="Moriyama T."/>
            <person name="Ikeuchi M."/>
            <person name="Watanabe M."/>
            <person name="Wada H."/>
            <person name="Kobayashi K."/>
            <person name="Saito M."/>
            <person name="Masuda T."/>
            <person name="Sasaki-Sekimoto Y."/>
            <person name="Mashiguchi K."/>
            <person name="Awai K."/>
            <person name="Shimojima M."/>
            <person name="Masuda S."/>
            <person name="Iwai M."/>
            <person name="Nobusawa T."/>
            <person name="Narise T."/>
            <person name="Kondo S."/>
            <person name="Saito H."/>
            <person name="Sato R."/>
            <person name="Murakawa M."/>
            <person name="Ihara Y."/>
            <person name="Oshima-Yamada Y."/>
            <person name="Ohtaka K."/>
            <person name="Satoh M."/>
            <person name="Sonobe K."/>
            <person name="Ishii M."/>
            <person name="Ohtani R."/>
            <person name="Kanamori-Sato M."/>
            <person name="Honoki R."/>
            <person name="Miyazaki D."/>
            <person name="Mochizuki H."/>
            <person name="Umetsu J."/>
            <person name="Higashi K."/>
            <person name="Shibata D."/>
            <person name="Kamiya Y."/>
            <person name="Sato N."/>
            <person name="Nakamura Y."/>
            <person name="Tabata S."/>
            <person name="Ida S."/>
            <person name="Kurokawa K."/>
            <person name="Ohta H."/>
        </authorList>
    </citation>
    <scope>NUCLEOTIDE SEQUENCE [LARGE SCALE GENOMIC DNA]</scope>
    <source>
        <strain evidence="6 7">NIES-2285</strain>
    </source>
</reference>
<evidence type="ECO:0000256" key="2">
    <source>
        <dbReference type="ARBA" id="ARBA00009658"/>
    </source>
</evidence>
<dbReference type="GO" id="GO:0005739">
    <property type="term" value="C:mitochondrion"/>
    <property type="evidence" value="ECO:0000318"/>
    <property type="project" value="GO_Central"/>
</dbReference>
<proteinExistence type="inferred from homology"/>
<sequence length="286" mass="31051">MAAGAGTFLSRLGQLGVLVGIGGSALQASLYTVDGGERAVIFDRLVGVKDQTVGEGTHFLIPVLQKPYIFEVRTRPRSITSVTGTKDLQMVNLTLRVLSKPDVDRLPRIFTTLGVDYDERVLPSIGNEVLKAVVAQFNADQLLTERPYVSKLVRESLVMRAKDFNILLDDVAITHLSFGQEFSRAIEAKQVAQQEAERSKFVVMKAEQEKRAAVIRAEGESEAARLISEATASAGSGLIELRRIEAAREIAGTLAQTPNVAYLPSGGNMLLGINPGAPEMMKRTTR</sequence>
<evidence type="ECO:0000256" key="4">
    <source>
        <dbReference type="RuleBase" id="RU366048"/>
    </source>
</evidence>
<dbReference type="AlphaFoldDB" id="A0A1Y1IEK1"/>
<dbReference type="SUPFAM" id="SSF117892">
    <property type="entry name" value="Band 7/SPFH domain"/>
    <property type="match status" value="1"/>
</dbReference>
<keyword evidence="4" id="KW-0496">Mitochondrion</keyword>
<dbReference type="PRINTS" id="PR00679">
    <property type="entry name" value="PROHIBITIN"/>
</dbReference>
<dbReference type="OMA" id="YEFRLVT"/>
<comment type="subunit">
    <text evidence="3">Component of a prohibitin multimeric complex in mitochondrial membranes.</text>
</comment>
<protein>
    <recommendedName>
        <fullName evidence="4">Prohibitin</fullName>
    </recommendedName>
</protein>
<evidence type="ECO:0000313" key="6">
    <source>
        <dbReference type="EMBL" id="GAQ86538.1"/>
    </source>
</evidence>
<dbReference type="InterPro" id="IPR000163">
    <property type="entry name" value="Prohibitin"/>
</dbReference>
<organism evidence="6 7">
    <name type="scientific">Klebsormidium nitens</name>
    <name type="common">Green alga</name>
    <name type="synonym">Ulothrix nitens</name>
    <dbReference type="NCBI Taxonomy" id="105231"/>
    <lineage>
        <taxon>Eukaryota</taxon>
        <taxon>Viridiplantae</taxon>
        <taxon>Streptophyta</taxon>
        <taxon>Klebsormidiophyceae</taxon>
        <taxon>Klebsormidiales</taxon>
        <taxon>Klebsormidiaceae</taxon>
        <taxon>Klebsormidium</taxon>
    </lineage>
</organism>
<dbReference type="PANTHER" id="PTHR23222:SF0">
    <property type="entry name" value="PROHIBITIN 1"/>
    <property type="match status" value="1"/>
</dbReference>
<name>A0A1Y1IEK1_KLENI</name>
<dbReference type="EMBL" id="DF237244">
    <property type="protein sequence ID" value="GAQ86538.1"/>
    <property type="molecule type" value="Genomic_DNA"/>
</dbReference>
<evidence type="ECO:0000256" key="3">
    <source>
        <dbReference type="ARBA" id="ARBA00011786"/>
    </source>
</evidence>
<dbReference type="SMART" id="SM00244">
    <property type="entry name" value="PHB"/>
    <property type="match status" value="1"/>
</dbReference>
<dbReference type="Pfam" id="PF01145">
    <property type="entry name" value="Band_7"/>
    <property type="match status" value="1"/>
</dbReference>
<dbReference type="InterPro" id="IPR001107">
    <property type="entry name" value="Band_7"/>
</dbReference>
<comment type="subcellular location">
    <subcellularLocation>
        <location evidence="1">Mitochondrion inner membrane</location>
        <topology evidence="1">Single-pass type II membrane protein</topology>
    </subcellularLocation>
</comment>
<dbReference type="Gene3D" id="3.30.479.30">
    <property type="entry name" value="Band 7 domain"/>
    <property type="match status" value="1"/>
</dbReference>
<comment type="similarity">
    <text evidence="2 4">Belongs to the prohibitin family.</text>
</comment>
<dbReference type="FunFam" id="3.30.479.30:FF:000001">
    <property type="entry name" value="Prohibitin 2"/>
    <property type="match status" value="1"/>
</dbReference>
<evidence type="ECO:0000313" key="7">
    <source>
        <dbReference type="Proteomes" id="UP000054558"/>
    </source>
</evidence>
<dbReference type="GO" id="GO:0007005">
    <property type="term" value="P:mitochondrion organization"/>
    <property type="evidence" value="ECO:0000318"/>
    <property type="project" value="GO_Central"/>
</dbReference>
<dbReference type="CDD" id="cd03401">
    <property type="entry name" value="SPFH_prohibitin"/>
    <property type="match status" value="1"/>
</dbReference>
<keyword evidence="7" id="KW-1185">Reference proteome</keyword>
<dbReference type="OrthoDB" id="275637at2759"/>